<dbReference type="PROSITE" id="PS50004">
    <property type="entry name" value="C2"/>
    <property type="match status" value="1"/>
</dbReference>
<sequence>MGACCSQKSRREVLTQARGDYVHAAEAVQKAMEPPSTSVTQDMTLPLTHYYINASHNTYLDGDQLASRSTPLAVARALRLGCRVVELDCYDHEGTVAVTHGGTLTTHCAFEVMVEAIRDNAFEASAYPVIVTLENHCKAAGQSIIAATLRDVLGDALYTPTPGDAISPARQAWGDHKADDADLKAAKRPSFFQSAASYVGGSPGRRPPKKAAASRRWPTRPSPRAPPRDAEIARRGFDKVRGRRRAERVAASGLKSLILIHNVKTTRDGAGHLTDTGARGRRRAGARARVDPAYLRAAAGAGRAAAGDLPPAARLTVAVSGARGWTGGWGVEKAPDVYVKVVLSGGPHQDARTARTSVVEDATTCAWDASEAKVFDVAAPELAVVAIECWDDDKLSGDDFMGVVAVPLAEVAKDKMLTLPLLGANLAPWSRGSPVVDVTFGYEVLADGVADM</sequence>
<dbReference type="InterPro" id="IPR000008">
    <property type="entry name" value="C2_dom"/>
</dbReference>
<organism evidence="9 10">
    <name type="scientific">Aureococcus anophagefferens</name>
    <name type="common">Harmful bloom alga</name>
    <dbReference type="NCBI Taxonomy" id="44056"/>
    <lineage>
        <taxon>Eukaryota</taxon>
        <taxon>Sar</taxon>
        <taxon>Stramenopiles</taxon>
        <taxon>Ochrophyta</taxon>
        <taxon>Pelagophyceae</taxon>
        <taxon>Pelagomonadales</taxon>
        <taxon>Pelagomonadaceae</taxon>
        <taxon>Aureococcus</taxon>
    </lineage>
</organism>
<dbReference type="InterPro" id="IPR017946">
    <property type="entry name" value="PLC-like_Pdiesterase_TIM-brl"/>
</dbReference>
<dbReference type="SMART" id="SM00148">
    <property type="entry name" value="PLCXc"/>
    <property type="match status" value="1"/>
</dbReference>
<dbReference type="SUPFAM" id="SSF51695">
    <property type="entry name" value="PLC-like phosphodiesterases"/>
    <property type="match status" value="1"/>
</dbReference>
<dbReference type="EC" id="3.1.4.11" evidence="1 6"/>
<dbReference type="Gene3D" id="3.20.20.190">
    <property type="entry name" value="Phosphatidylinositol (PI) phosphodiesterase"/>
    <property type="match status" value="1"/>
</dbReference>
<keyword evidence="10" id="KW-1185">Reference proteome</keyword>
<dbReference type="PROSITE" id="PS50007">
    <property type="entry name" value="PIPLC_X_DOMAIN"/>
    <property type="match status" value="1"/>
</dbReference>
<evidence type="ECO:0000313" key="9">
    <source>
        <dbReference type="EMBL" id="KAK7249382.1"/>
    </source>
</evidence>
<evidence type="ECO:0000256" key="6">
    <source>
        <dbReference type="RuleBase" id="RU361133"/>
    </source>
</evidence>
<feature type="domain" description="C2" evidence="8">
    <location>
        <begin position="291"/>
        <end position="421"/>
    </location>
</feature>
<feature type="compositionally biased region" description="Basic and acidic residues" evidence="7">
    <location>
        <begin position="226"/>
        <end position="235"/>
    </location>
</feature>
<protein>
    <recommendedName>
        <fullName evidence="1 6">Phosphoinositide phospholipase C</fullName>
        <ecNumber evidence="1 6">3.1.4.11</ecNumber>
    </recommendedName>
</protein>
<keyword evidence="4 6" id="KW-0443">Lipid metabolism</keyword>
<dbReference type="CDD" id="cd00030">
    <property type="entry name" value="C2"/>
    <property type="match status" value="1"/>
</dbReference>
<dbReference type="SUPFAM" id="SSF49562">
    <property type="entry name" value="C2 domain (Calcium/lipid-binding domain, CaLB)"/>
    <property type="match status" value="1"/>
</dbReference>
<dbReference type="PRINTS" id="PR00390">
    <property type="entry name" value="PHPHLIPASEC"/>
</dbReference>
<dbReference type="PANTHER" id="PTHR10336:SF36">
    <property type="entry name" value="1-PHOSPHATIDYLINOSITOL 4,5-BISPHOSPHATE PHOSPHODIESTERASE BETA-4"/>
    <property type="match status" value="1"/>
</dbReference>
<keyword evidence="3 6" id="KW-0442">Lipid degradation</keyword>
<dbReference type="EMBL" id="JBBJCI010000079">
    <property type="protein sequence ID" value="KAK7249382.1"/>
    <property type="molecule type" value="Genomic_DNA"/>
</dbReference>
<evidence type="ECO:0000256" key="4">
    <source>
        <dbReference type="ARBA" id="ARBA00023098"/>
    </source>
</evidence>
<dbReference type="InterPro" id="IPR035892">
    <property type="entry name" value="C2_domain_sf"/>
</dbReference>
<evidence type="ECO:0000256" key="3">
    <source>
        <dbReference type="ARBA" id="ARBA00022963"/>
    </source>
</evidence>
<dbReference type="SMART" id="SM00239">
    <property type="entry name" value="C2"/>
    <property type="match status" value="1"/>
</dbReference>
<comment type="catalytic activity">
    <reaction evidence="6">
        <text>a 1,2-diacyl-sn-glycero-3-phospho-(1D-myo-inositol-4,5-bisphosphate) + H2O = 1D-myo-inositol 1,4,5-trisphosphate + a 1,2-diacyl-sn-glycerol + H(+)</text>
        <dbReference type="Rhea" id="RHEA:33179"/>
        <dbReference type="ChEBI" id="CHEBI:15377"/>
        <dbReference type="ChEBI" id="CHEBI:15378"/>
        <dbReference type="ChEBI" id="CHEBI:17815"/>
        <dbReference type="ChEBI" id="CHEBI:58456"/>
        <dbReference type="ChEBI" id="CHEBI:203600"/>
        <dbReference type="EC" id="3.1.4.11"/>
    </reaction>
</comment>
<name>A0ABR1G8S5_AURAN</name>
<dbReference type="PANTHER" id="PTHR10336">
    <property type="entry name" value="PHOSPHOINOSITIDE-SPECIFIC PHOSPHOLIPASE C FAMILY PROTEIN"/>
    <property type="match status" value="1"/>
</dbReference>
<evidence type="ECO:0000256" key="1">
    <source>
        <dbReference type="ARBA" id="ARBA00012368"/>
    </source>
</evidence>
<dbReference type="InterPro" id="IPR000909">
    <property type="entry name" value="PLipase_C_PInositol-sp_X_dom"/>
</dbReference>
<accession>A0ABR1G8S5</accession>
<evidence type="ECO:0000313" key="10">
    <source>
        <dbReference type="Proteomes" id="UP001363151"/>
    </source>
</evidence>
<keyword evidence="5" id="KW-0807">Transducer</keyword>
<evidence type="ECO:0000256" key="5">
    <source>
        <dbReference type="ARBA" id="ARBA00023224"/>
    </source>
</evidence>
<keyword evidence="2 6" id="KW-0378">Hydrolase</keyword>
<proteinExistence type="predicted"/>
<dbReference type="InterPro" id="IPR001192">
    <property type="entry name" value="PI-PLC_fam"/>
</dbReference>
<dbReference type="Gene3D" id="2.60.40.150">
    <property type="entry name" value="C2 domain"/>
    <property type="match status" value="1"/>
</dbReference>
<evidence type="ECO:0000256" key="7">
    <source>
        <dbReference type="SAM" id="MobiDB-lite"/>
    </source>
</evidence>
<reference evidence="9 10" key="1">
    <citation type="submission" date="2024-03" db="EMBL/GenBank/DDBJ databases">
        <title>Aureococcus anophagefferens CCMP1851 and Kratosvirus quantuckense: Draft genome of a second virus-susceptible host strain in the model system.</title>
        <authorList>
            <person name="Chase E."/>
            <person name="Truchon A.R."/>
            <person name="Schepens W."/>
            <person name="Wilhelm S.W."/>
        </authorList>
    </citation>
    <scope>NUCLEOTIDE SEQUENCE [LARGE SCALE GENOMIC DNA]</scope>
    <source>
        <strain evidence="9 10">CCMP1851</strain>
    </source>
</reference>
<gene>
    <name evidence="9" type="primary">PLC1</name>
    <name evidence="9" type="ORF">SO694_00048145</name>
</gene>
<dbReference type="Proteomes" id="UP001363151">
    <property type="component" value="Unassembled WGS sequence"/>
</dbReference>
<feature type="region of interest" description="Disordered" evidence="7">
    <location>
        <begin position="195"/>
        <end position="235"/>
    </location>
</feature>
<dbReference type="Pfam" id="PF00388">
    <property type="entry name" value="PI-PLC-X"/>
    <property type="match status" value="1"/>
</dbReference>
<evidence type="ECO:0000259" key="8">
    <source>
        <dbReference type="PROSITE" id="PS50004"/>
    </source>
</evidence>
<evidence type="ECO:0000256" key="2">
    <source>
        <dbReference type="ARBA" id="ARBA00022801"/>
    </source>
</evidence>
<dbReference type="Pfam" id="PF00168">
    <property type="entry name" value="C2"/>
    <property type="match status" value="1"/>
</dbReference>
<comment type="caution">
    <text evidence="9">The sequence shown here is derived from an EMBL/GenBank/DDBJ whole genome shotgun (WGS) entry which is preliminary data.</text>
</comment>